<dbReference type="InterPro" id="IPR036271">
    <property type="entry name" value="Tet_transcr_reg_TetR-rel_C_sf"/>
</dbReference>
<accession>F0QYW2</accession>
<protein>
    <submittedName>
        <fullName evidence="4">Transcriptional regulator TetR family</fullName>
    </submittedName>
</protein>
<dbReference type="PANTHER" id="PTHR43479">
    <property type="entry name" value="ACREF/ENVCD OPERON REPRESSOR-RELATED"/>
    <property type="match status" value="1"/>
</dbReference>
<dbReference type="HOGENOM" id="CLU_069356_12_6_2"/>
<dbReference type="InterPro" id="IPR023772">
    <property type="entry name" value="DNA-bd_HTH_TetR-type_CS"/>
</dbReference>
<dbReference type="eggNOG" id="arCOG02647">
    <property type="taxonomic scope" value="Archaea"/>
</dbReference>
<dbReference type="InterPro" id="IPR050624">
    <property type="entry name" value="HTH-type_Tx_Regulator"/>
</dbReference>
<dbReference type="InterPro" id="IPR009057">
    <property type="entry name" value="Homeodomain-like_sf"/>
</dbReference>
<keyword evidence="5" id="KW-1185">Reference proteome</keyword>
<gene>
    <name evidence="4" type="ordered locus">VMUT_0026</name>
</gene>
<dbReference type="PANTHER" id="PTHR43479:SF11">
    <property type="entry name" value="ACREF_ENVCD OPERON REPRESSOR-RELATED"/>
    <property type="match status" value="1"/>
</dbReference>
<dbReference type="PRINTS" id="PR00455">
    <property type="entry name" value="HTHTETR"/>
</dbReference>
<dbReference type="Proteomes" id="UP000007485">
    <property type="component" value="Chromosome"/>
</dbReference>
<dbReference type="STRING" id="985053.VMUT_0026"/>
<keyword evidence="1 2" id="KW-0238">DNA-binding</keyword>
<reference evidence="4 5" key="1">
    <citation type="journal article" date="2011" name="J. Bacteriol.">
        <title>Complete genome sequence of 'Vulcanisaeta moutnovskia' strain 768-28, a novel member of the hyperthermophilic crenarchaeal genus vulcanisaeta.</title>
        <authorList>
            <person name="Gumerov V.M."/>
            <person name="Mardanov A.V."/>
            <person name="Beletsky A.V."/>
            <person name="Prokofeva M.I."/>
            <person name="Bonch-Osmolovskaya E.A."/>
            <person name="Ravin N.V."/>
            <person name="Skryabin K.G."/>
        </authorList>
    </citation>
    <scope>NUCLEOTIDE SEQUENCE [LARGE SCALE GENOMIC DNA]</scope>
    <source>
        <strain evidence="4 5">768-28</strain>
    </source>
</reference>
<dbReference type="PROSITE" id="PS50977">
    <property type="entry name" value="HTH_TETR_2"/>
    <property type="match status" value="1"/>
</dbReference>
<evidence type="ECO:0000313" key="5">
    <source>
        <dbReference type="Proteomes" id="UP000007485"/>
    </source>
</evidence>
<evidence type="ECO:0000256" key="2">
    <source>
        <dbReference type="PROSITE-ProRule" id="PRU00335"/>
    </source>
</evidence>
<evidence type="ECO:0000259" key="3">
    <source>
        <dbReference type="PROSITE" id="PS50977"/>
    </source>
</evidence>
<dbReference type="Pfam" id="PF00440">
    <property type="entry name" value="TetR_N"/>
    <property type="match status" value="1"/>
</dbReference>
<dbReference type="KEGG" id="vmo:VMUT_0026"/>
<dbReference type="EMBL" id="CP002529">
    <property type="protein sequence ID" value="ADY00243.1"/>
    <property type="molecule type" value="Genomic_DNA"/>
</dbReference>
<dbReference type="Gene3D" id="1.10.357.10">
    <property type="entry name" value="Tetracycline Repressor, domain 2"/>
    <property type="match status" value="1"/>
</dbReference>
<dbReference type="OrthoDB" id="135877at2157"/>
<sequence length="198" mass="23397">MKYSPKTKKGEESLNKILNAAIAVIAEKGFNDASIDEITSRAGVSHGLFYFYFNNKDELLNELVKRINRDMRHYLTLSTAGLSDRISIEKRGFEAFFDWMYYNQYLYKILIEAESNNIELYKWHYMKLSERYSRKLSEAMNRGEIARYDPEALSFILMGIADFIAKRYILWVNNKIPRYVIDEVNKILERILNPRCNC</sequence>
<proteinExistence type="predicted"/>
<name>F0QYW2_VULM7</name>
<evidence type="ECO:0000313" key="4">
    <source>
        <dbReference type="EMBL" id="ADY00243.1"/>
    </source>
</evidence>
<feature type="domain" description="HTH tetR-type" evidence="3">
    <location>
        <begin position="11"/>
        <end position="71"/>
    </location>
</feature>
<evidence type="ECO:0000256" key="1">
    <source>
        <dbReference type="ARBA" id="ARBA00023125"/>
    </source>
</evidence>
<dbReference type="InterPro" id="IPR001647">
    <property type="entry name" value="HTH_TetR"/>
</dbReference>
<organism evidence="4 5">
    <name type="scientific">Vulcanisaeta moutnovskia (strain 768-28)</name>
    <dbReference type="NCBI Taxonomy" id="985053"/>
    <lineage>
        <taxon>Archaea</taxon>
        <taxon>Thermoproteota</taxon>
        <taxon>Thermoprotei</taxon>
        <taxon>Thermoproteales</taxon>
        <taxon>Thermoproteaceae</taxon>
        <taxon>Vulcanisaeta</taxon>
    </lineage>
</organism>
<dbReference type="SUPFAM" id="SSF48498">
    <property type="entry name" value="Tetracyclin repressor-like, C-terminal domain"/>
    <property type="match status" value="1"/>
</dbReference>
<dbReference type="GeneID" id="10287678"/>
<dbReference type="RefSeq" id="WP_013603407.1">
    <property type="nucleotide sequence ID" value="NC_015151.1"/>
</dbReference>
<feature type="DNA-binding region" description="H-T-H motif" evidence="2">
    <location>
        <begin position="34"/>
        <end position="53"/>
    </location>
</feature>
<dbReference type="PROSITE" id="PS01081">
    <property type="entry name" value="HTH_TETR_1"/>
    <property type="match status" value="1"/>
</dbReference>
<dbReference type="AlphaFoldDB" id="F0QYW2"/>
<dbReference type="SUPFAM" id="SSF46689">
    <property type="entry name" value="Homeodomain-like"/>
    <property type="match status" value="1"/>
</dbReference>
<dbReference type="GO" id="GO:0003677">
    <property type="term" value="F:DNA binding"/>
    <property type="evidence" value="ECO:0007669"/>
    <property type="project" value="UniProtKB-UniRule"/>
</dbReference>